<keyword evidence="3" id="KW-0378">Hydrolase</keyword>
<dbReference type="Gene3D" id="3.40.50.1110">
    <property type="entry name" value="SGNH hydrolase"/>
    <property type="match status" value="1"/>
</dbReference>
<evidence type="ECO:0000313" key="3">
    <source>
        <dbReference type="EMBL" id="TWT75062.1"/>
    </source>
</evidence>
<keyword evidence="4" id="KW-1185">Reference proteome</keyword>
<proteinExistence type="predicted"/>
<comment type="caution">
    <text evidence="3">The sequence shown here is derived from an EMBL/GenBank/DDBJ whole genome shotgun (WGS) entry which is preliminary data.</text>
</comment>
<name>A0A5C5YJP9_9BACT</name>
<gene>
    <name evidence="3" type="ORF">CA85_03500</name>
</gene>
<dbReference type="PANTHER" id="PTHR30383:SF5">
    <property type="entry name" value="SGNH HYDROLASE-TYPE ESTERASE DOMAIN-CONTAINING PROTEIN"/>
    <property type="match status" value="1"/>
</dbReference>
<dbReference type="InterPro" id="IPR051532">
    <property type="entry name" value="Ester_Hydrolysis_Enzymes"/>
</dbReference>
<dbReference type="Proteomes" id="UP000318053">
    <property type="component" value="Unassembled WGS sequence"/>
</dbReference>
<dbReference type="SUPFAM" id="SSF52266">
    <property type="entry name" value="SGNH hydrolase"/>
    <property type="match status" value="1"/>
</dbReference>
<protein>
    <submittedName>
        <fullName evidence="3">GDSL-like Lipase/Acylhydrolase</fullName>
    </submittedName>
</protein>
<feature type="signal peptide" evidence="1">
    <location>
        <begin position="1"/>
        <end position="30"/>
    </location>
</feature>
<dbReference type="InterPro" id="IPR006311">
    <property type="entry name" value="TAT_signal"/>
</dbReference>
<dbReference type="RefSeq" id="WP_146389559.1">
    <property type="nucleotide sequence ID" value="NZ_SJPK01000001.1"/>
</dbReference>
<dbReference type="EMBL" id="SJPK01000001">
    <property type="protein sequence ID" value="TWT75062.1"/>
    <property type="molecule type" value="Genomic_DNA"/>
</dbReference>
<dbReference type="InterPro" id="IPR036514">
    <property type="entry name" value="SGNH_hydro_sf"/>
</dbReference>
<organism evidence="3 4">
    <name type="scientific">Allorhodopirellula solitaria</name>
    <dbReference type="NCBI Taxonomy" id="2527987"/>
    <lineage>
        <taxon>Bacteria</taxon>
        <taxon>Pseudomonadati</taxon>
        <taxon>Planctomycetota</taxon>
        <taxon>Planctomycetia</taxon>
        <taxon>Pirellulales</taxon>
        <taxon>Pirellulaceae</taxon>
        <taxon>Allorhodopirellula</taxon>
    </lineage>
</organism>
<dbReference type="CDD" id="cd01834">
    <property type="entry name" value="SGNH_hydrolase_like_2"/>
    <property type="match status" value="1"/>
</dbReference>
<sequence length="253" mass="27687" precursor="true">MTHSIDRRVLFQATAASIVAGVAASPYAAAAPLADTDSSESVLPQGATILFQGDSITDAGRARPRDVANDARALGNGYPMLLATELLRDHADEQLKVYNRGISGNKVPDLAARWQADCLDLKPAVLSILIGVNDIWHKLSGKYDGTVADYESGFKALLEETQSKLPDTRIVICEPFVLRCGAVNDEWFPEFTQRREAARRVASERSLEWVPFQEMFDEASKVTAPEYWAADGVHPTLAGHSLMAQTWRQTTGI</sequence>
<dbReference type="InterPro" id="IPR013830">
    <property type="entry name" value="SGNH_hydro"/>
</dbReference>
<dbReference type="PROSITE" id="PS51318">
    <property type="entry name" value="TAT"/>
    <property type="match status" value="1"/>
</dbReference>
<dbReference type="PANTHER" id="PTHR30383">
    <property type="entry name" value="THIOESTERASE 1/PROTEASE 1/LYSOPHOSPHOLIPASE L1"/>
    <property type="match status" value="1"/>
</dbReference>
<keyword evidence="1" id="KW-0732">Signal</keyword>
<dbReference type="OrthoDB" id="9794725at2"/>
<dbReference type="GO" id="GO:0004622">
    <property type="term" value="F:phosphatidylcholine lysophospholipase activity"/>
    <property type="evidence" value="ECO:0007669"/>
    <property type="project" value="TreeGrafter"/>
</dbReference>
<evidence type="ECO:0000256" key="1">
    <source>
        <dbReference type="SAM" id="SignalP"/>
    </source>
</evidence>
<dbReference type="Pfam" id="PF13472">
    <property type="entry name" value="Lipase_GDSL_2"/>
    <property type="match status" value="1"/>
</dbReference>
<feature type="chain" id="PRO_5023117421" evidence="1">
    <location>
        <begin position="31"/>
        <end position="253"/>
    </location>
</feature>
<reference evidence="3 4" key="1">
    <citation type="submission" date="2019-02" db="EMBL/GenBank/DDBJ databases">
        <title>Deep-cultivation of Planctomycetes and their phenomic and genomic characterization uncovers novel biology.</title>
        <authorList>
            <person name="Wiegand S."/>
            <person name="Jogler M."/>
            <person name="Boedeker C."/>
            <person name="Pinto D."/>
            <person name="Vollmers J."/>
            <person name="Rivas-Marin E."/>
            <person name="Kohn T."/>
            <person name="Peeters S.H."/>
            <person name="Heuer A."/>
            <person name="Rast P."/>
            <person name="Oberbeckmann S."/>
            <person name="Bunk B."/>
            <person name="Jeske O."/>
            <person name="Meyerdierks A."/>
            <person name="Storesund J.E."/>
            <person name="Kallscheuer N."/>
            <person name="Luecker S."/>
            <person name="Lage O.M."/>
            <person name="Pohl T."/>
            <person name="Merkel B.J."/>
            <person name="Hornburger P."/>
            <person name="Mueller R.-W."/>
            <person name="Bruemmer F."/>
            <person name="Labrenz M."/>
            <person name="Spormann A.M."/>
            <person name="Op Den Camp H."/>
            <person name="Overmann J."/>
            <person name="Amann R."/>
            <person name="Jetten M.S.M."/>
            <person name="Mascher T."/>
            <person name="Medema M.H."/>
            <person name="Devos D.P."/>
            <person name="Kaster A.-K."/>
            <person name="Ovreas L."/>
            <person name="Rohde M."/>
            <person name="Galperin M.Y."/>
            <person name="Jogler C."/>
        </authorList>
    </citation>
    <scope>NUCLEOTIDE SEQUENCE [LARGE SCALE GENOMIC DNA]</scope>
    <source>
        <strain evidence="3 4">CA85</strain>
    </source>
</reference>
<evidence type="ECO:0000313" key="4">
    <source>
        <dbReference type="Proteomes" id="UP000318053"/>
    </source>
</evidence>
<dbReference type="AlphaFoldDB" id="A0A5C5YJP9"/>
<feature type="domain" description="SGNH hydrolase-type esterase" evidence="2">
    <location>
        <begin position="53"/>
        <end position="241"/>
    </location>
</feature>
<evidence type="ECO:0000259" key="2">
    <source>
        <dbReference type="Pfam" id="PF13472"/>
    </source>
</evidence>
<accession>A0A5C5YJP9</accession>